<reference evidence="1 2" key="1">
    <citation type="journal article" date="2013" name="Genome Announc.">
        <title>Draft Genome Sequence of Indibacter alkaliphilus Strain LW1T, Isolated from Lonar Lake, a Haloalkaline Lake in the Buldana District of Maharashtra, India.</title>
        <authorList>
            <person name="Singh A."/>
            <person name="Kumar Jangir P."/>
            <person name="Sharma R."/>
            <person name="Singh A."/>
            <person name="Kumar Pinnaka A."/>
            <person name="Shivaji S."/>
        </authorList>
    </citation>
    <scope>NUCLEOTIDE SEQUENCE [LARGE SCALE GENOMIC DNA]</scope>
    <source>
        <strain evidence="2">CCUG 57479 / KCTC 22604 / LW1</strain>
    </source>
</reference>
<name>S2DNU5_INDAL</name>
<dbReference type="RefSeq" id="WP_009035231.1">
    <property type="nucleotide sequence ID" value="NZ_ALWO02000002.1"/>
</dbReference>
<dbReference type="Gene3D" id="3.40.50.12780">
    <property type="entry name" value="N-terminal domain of ligase-like"/>
    <property type="match status" value="1"/>
</dbReference>
<dbReference type="SUPFAM" id="SSF56801">
    <property type="entry name" value="Acetyl-CoA synthetase-like"/>
    <property type="match status" value="1"/>
</dbReference>
<dbReference type="EMBL" id="ALWO02000002">
    <property type="protein sequence ID" value="EPA00583.1"/>
    <property type="molecule type" value="Genomic_DNA"/>
</dbReference>
<accession>S2DNU5</accession>
<dbReference type="AlphaFoldDB" id="S2DNU5"/>
<dbReference type="InterPro" id="IPR042099">
    <property type="entry name" value="ANL_N_sf"/>
</dbReference>
<evidence type="ECO:0000313" key="2">
    <source>
        <dbReference type="Proteomes" id="UP000006073"/>
    </source>
</evidence>
<dbReference type="eggNOG" id="COG0318">
    <property type="taxonomic scope" value="Bacteria"/>
</dbReference>
<comment type="caution">
    <text evidence="1">The sequence shown here is derived from an EMBL/GenBank/DDBJ whole genome shotgun (WGS) entry which is preliminary data.</text>
</comment>
<protein>
    <submittedName>
        <fullName evidence="1">Acyl protein synthase/acyl-CoA reductase-like protein</fullName>
    </submittedName>
</protein>
<proteinExistence type="predicted"/>
<dbReference type="Proteomes" id="UP000006073">
    <property type="component" value="Unassembled WGS sequence"/>
</dbReference>
<dbReference type="STRING" id="1189612.A33Q_0056"/>
<keyword evidence="2" id="KW-1185">Reference proteome</keyword>
<organism evidence="1 2">
    <name type="scientific">Indibacter alkaliphilus (strain CCUG 57479 / KCTC 22604 / LW1)</name>
    <dbReference type="NCBI Taxonomy" id="1189612"/>
    <lineage>
        <taxon>Bacteria</taxon>
        <taxon>Pseudomonadati</taxon>
        <taxon>Bacteroidota</taxon>
        <taxon>Cytophagia</taxon>
        <taxon>Cytophagales</taxon>
        <taxon>Cyclobacteriaceae</taxon>
    </lineage>
</organism>
<dbReference type="OrthoDB" id="182577at2"/>
<gene>
    <name evidence="1" type="ORF">A33Q_0056</name>
</gene>
<evidence type="ECO:0000313" key="1">
    <source>
        <dbReference type="EMBL" id="EPA00583.1"/>
    </source>
</evidence>
<sequence length="337" mass="38929">MTNYKTTEYFKSFQQDILNIDENNFEQKALQLFRFQSEHNEIYKSYLKARHIDVSQVTDLESIPFLPIRLFKDFDVVSGKVEDFEGFYSSSGTTGAITSKHYFWSEEFYLKHALRLFESEYGLITNFHVLALLPAYLERKGSSLVSMSQHFIEKSASEYSGFYLYNQKELVDKLKALQNKPGKILLLGVTFALLDLAESNLTFPEIGQLIVMETGGMKGRRREMIREEVHDILKKYFSVKKIHSEYGMTELMSQSYSKGEGKYTLPSTMHVMLRDVNDPFAYSKRKHGGINVIDLANFHSCAFIETQDLGRFDENGYLEVLGRIDNSEIRGCNLMVN</sequence>